<keyword evidence="2" id="KW-1185">Reference proteome</keyword>
<comment type="caution">
    <text evidence="1">The sequence shown here is derived from an EMBL/GenBank/DDBJ whole genome shotgun (WGS) entry which is preliminary data.</text>
</comment>
<dbReference type="EMBL" id="JAINUF010000005">
    <property type="protein sequence ID" value="KAJ8359578.1"/>
    <property type="molecule type" value="Genomic_DNA"/>
</dbReference>
<sequence>MTYPERLLRSGGYPSPSLYTIIAVPVLHSSSLISARWRGPASSACRSLRLLFTPPSKYFLLLSVCSAVCSLAQISPSVYPSPRFRELVCPLLAPPDPSRPTLGDTASSLAKLAQLQDACQLRVLLAGTRSTLSREWVSRWRSL</sequence>
<evidence type="ECO:0000313" key="1">
    <source>
        <dbReference type="EMBL" id="KAJ8359578.1"/>
    </source>
</evidence>
<gene>
    <name evidence="1" type="ORF">SKAU_G00161030</name>
</gene>
<evidence type="ECO:0000313" key="2">
    <source>
        <dbReference type="Proteomes" id="UP001152622"/>
    </source>
</evidence>
<reference evidence="1" key="1">
    <citation type="journal article" date="2023" name="Science">
        <title>Genome structures resolve the early diversification of teleost fishes.</title>
        <authorList>
            <person name="Parey E."/>
            <person name="Louis A."/>
            <person name="Montfort J."/>
            <person name="Bouchez O."/>
            <person name="Roques C."/>
            <person name="Iampietro C."/>
            <person name="Lluch J."/>
            <person name="Castinel A."/>
            <person name="Donnadieu C."/>
            <person name="Desvignes T."/>
            <person name="Floi Bucao C."/>
            <person name="Jouanno E."/>
            <person name="Wen M."/>
            <person name="Mejri S."/>
            <person name="Dirks R."/>
            <person name="Jansen H."/>
            <person name="Henkel C."/>
            <person name="Chen W.J."/>
            <person name="Zahm M."/>
            <person name="Cabau C."/>
            <person name="Klopp C."/>
            <person name="Thompson A.W."/>
            <person name="Robinson-Rechavi M."/>
            <person name="Braasch I."/>
            <person name="Lecointre G."/>
            <person name="Bobe J."/>
            <person name="Postlethwait J.H."/>
            <person name="Berthelot C."/>
            <person name="Roest Crollius H."/>
            <person name="Guiguen Y."/>
        </authorList>
    </citation>
    <scope>NUCLEOTIDE SEQUENCE</scope>
    <source>
        <strain evidence="1">WJC10195</strain>
    </source>
</reference>
<protein>
    <submittedName>
        <fullName evidence="1">Uncharacterized protein</fullName>
    </submittedName>
</protein>
<name>A0A9Q1FIP7_SYNKA</name>
<dbReference type="AlphaFoldDB" id="A0A9Q1FIP7"/>
<proteinExistence type="predicted"/>
<organism evidence="1 2">
    <name type="scientific">Synaphobranchus kaupii</name>
    <name type="common">Kaup's arrowtooth eel</name>
    <dbReference type="NCBI Taxonomy" id="118154"/>
    <lineage>
        <taxon>Eukaryota</taxon>
        <taxon>Metazoa</taxon>
        <taxon>Chordata</taxon>
        <taxon>Craniata</taxon>
        <taxon>Vertebrata</taxon>
        <taxon>Euteleostomi</taxon>
        <taxon>Actinopterygii</taxon>
        <taxon>Neopterygii</taxon>
        <taxon>Teleostei</taxon>
        <taxon>Anguilliformes</taxon>
        <taxon>Synaphobranchidae</taxon>
        <taxon>Synaphobranchus</taxon>
    </lineage>
</organism>
<accession>A0A9Q1FIP7</accession>
<dbReference type="Proteomes" id="UP001152622">
    <property type="component" value="Chromosome 5"/>
</dbReference>